<sequence length="372" mass="41541">MASVETVAAYRTEALKKIRRAKARFPELYALDALFRYVSDYSGTLAPNSVRLWRQQMRIAVTEASRDDPREFSGDAIHGFIHAMDEAVDALKGRPNPPRTSTKKRKDPPKSEVVAVFAHLKKRALELHRPRMAATAIFCVLMSRIGGRPVELVGASVRGSTLILPNAKRAVSQATERPIMVDQWDLHHRVALAALIDLVNSEVGDAGYQAWLSTLAEILARACQAVGVPRLAPSSFRHTALSTWSAAGFSTEEIALLAGHFCRRSPSHYIRTASAWGPEDATVAPLGPAPTPEVEEVRTDTSLGLDFEPMPQPNSPPPRADISQRLWNEHRQRMDEQEKSLDLVTKRTRLDRMRLPREQQTRQQRTKPGRMP</sequence>
<comment type="caution">
    <text evidence="3">The sequence shown here is derived from an EMBL/GenBank/DDBJ whole genome shotgun (WGS) entry which is preliminary data.</text>
</comment>
<dbReference type="GO" id="GO:0006310">
    <property type="term" value="P:DNA recombination"/>
    <property type="evidence" value="ECO:0007669"/>
    <property type="project" value="UniProtKB-KW"/>
</dbReference>
<keyword evidence="1" id="KW-0233">DNA recombination</keyword>
<evidence type="ECO:0000256" key="2">
    <source>
        <dbReference type="SAM" id="MobiDB-lite"/>
    </source>
</evidence>
<dbReference type="EMBL" id="JALAZD010000001">
    <property type="protein sequence ID" value="MCI0126544.1"/>
    <property type="molecule type" value="Genomic_DNA"/>
</dbReference>
<dbReference type="SUPFAM" id="SSF56349">
    <property type="entry name" value="DNA breaking-rejoining enzymes"/>
    <property type="match status" value="1"/>
</dbReference>
<feature type="region of interest" description="Disordered" evidence="2">
    <location>
        <begin position="90"/>
        <end position="110"/>
    </location>
</feature>
<evidence type="ECO:0000313" key="4">
    <source>
        <dbReference type="Proteomes" id="UP001156140"/>
    </source>
</evidence>
<dbReference type="GO" id="GO:0003677">
    <property type="term" value="F:DNA binding"/>
    <property type="evidence" value="ECO:0007669"/>
    <property type="project" value="InterPro"/>
</dbReference>
<dbReference type="RefSeq" id="WP_281735384.1">
    <property type="nucleotide sequence ID" value="NZ_JAKETQ010000001.1"/>
</dbReference>
<reference evidence="3" key="1">
    <citation type="submission" date="2022-03" db="EMBL/GenBank/DDBJ databases">
        <title>The complete genome sequence of a Methyloterrigena soli.</title>
        <authorList>
            <person name="Zi Z."/>
        </authorList>
    </citation>
    <scope>NUCLEOTIDE SEQUENCE</scope>
    <source>
        <strain evidence="3">M48</strain>
    </source>
</reference>
<dbReference type="InterPro" id="IPR013762">
    <property type="entry name" value="Integrase-like_cat_sf"/>
</dbReference>
<organism evidence="3 4">
    <name type="scientific">Paradevosia shaoguanensis</name>
    <dbReference type="NCBI Taxonomy" id="1335043"/>
    <lineage>
        <taxon>Bacteria</taxon>
        <taxon>Pseudomonadati</taxon>
        <taxon>Pseudomonadota</taxon>
        <taxon>Alphaproteobacteria</taxon>
        <taxon>Hyphomicrobiales</taxon>
        <taxon>Devosiaceae</taxon>
        <taxon>Paradevosia</taxon>
    </lineage>
</organism>
<evidence type="ECO:0000313" key="3">
    <source>
        <dbReference type="EMBL" id="MCI0126544.1"/>
    </source>
</evidence>
<dbReference type="GO" id="GO:0015074">
    <property type="term" value="P:DNA integration"/>
    <property type="evidence" value="ECO:0007669"/>
    <property type="project" value="InterPro"/>
</dbReference>
<dbReference type="Proteomes" id="UP001156140">
    <property type="component" value="Unassembled WGS sequence"/>
</dbReference>
<protein>
    <submittedName>
        <fullName evidence="3">Uncharacterized protein</fullName>
    </submittedName>
</protein>
<gene>
    <name evidence="3" type="ORF">ML536_06855</name>
</gene>
<dbReference type="AlphaFoldDB" id="A0AA41QKZ8"/>
<dbReference type="Gene3D" id="1.10.443.10">
    <property type="entry name" value="Intergrase catalytic core"/>
    <property type="match status" value="1"/>
</dbReference>
<evidence type="ECO:0000256" key="1">
    <source>
        <dbReference type="ARBA" id="ARBA00023172"/>
    </source>
</evidence>
<proteinExistence type="predicted"/>
<feature type="compositionally biased region" description="Basic and acidic residues" evidence="2">
    <location>
        <begin position="327"/>
        <end position="360"/>
    </location>
</feature>
<accession>A0AA41QKZ8</accession>
<keyword evidence="4" id="KW-1185">Reference proteome</keyword>
<feature type="region of interest" description="Disordered" evidence="2">
    <location>
        <begin position="307"/>
        <end position="372"/>
    </location>
</feature>
<feature type="compositionally biased region" description="Pro residues" evidence="2">
    <location>
        <begin position="310"/>
        <end position="319"/>
    </location>
</feature>
<dbReference type="InterPro" id="IPR011010">
    <property type="entry name" value="DNA_brk_join_enz"/>
</dbReference>
<name>A0AA41QKZ8_9HYPH</name>